<evidence type="ECO:0000313" key="1">
    <source>
        <dbReference type="EMBL" id="THG43434.1"/>
    </source>
</evidence>
<keyword evidence="2" id="KW-1185">Reference proteome</keyword>
<gene>
    <name evidence="1" type="ORF">E5990_10250</name>
</gene>
<accession>A0AC61S2X7</accession>
<organism evidence="1 2">
    <name type="scientific">Muribaculum caecicola</name>
    <dbReference type="NCBI Taxonomy" id="3038144"/>
    <lineage>
        <taxon>Bacteria</taxon>
        <taxon>Pseudomonadati</taxon>
        <taxon>Bacteroidota</taxon>
        <taxon>Bacteroidia</taxon>
        <taxon>Bacteroidales</taxon>
        <taxon>Muribaculaceae</taxon>
        <taxon>Muribaculum</taxon>
    </lineage>
</organism>
<reference evidence="1" key="1">
    <citation type="submission" date="2019-04" db="EMBL/GenBank/DDBJ databases">
        <title>Microbes associate with the intestines of laboratory mice.</title>
        <authorList>
            <person name="Navarre W."/>
            <person name="Wong E."/>
            <person name="Huang K.C."/>
            <person name="Tropini C."/>
            <person name="Ng K."/>
            <person name="Yu B."/>
        </authorList>
    </citation>
    <scope>NUCLEOTIDE SEQUENCE</scope>
    <source>
        <strain evidence="1">NM86_A22</strain>
    </source>
</reference>
<protein>
    <submittedName>
        <fullName evidence="1">Uncharacterized protein</fullName>
    </submittedName>
</protein>
<sequence length="192" mass="19781">MKKLILSVAVVAAMSFASCGTSTKQAEDNGEMLRTKIENCKNPDSLKLYVKQAKEYAGKLVSQGNAAAAKAYLDEVTPVIEKKDPSASAELKGVCCGADSKAKTLAKQVADSTSQAVDSVKDVVADKAGDVKSAVGNAVEQTKEDVSSAADKAKEKVGNAAEKTGDAVKKAAEKTGDAVQNAAEKTKKALGV</sequence>
<comment type="caution">
    <text evidence="1">The sequence shown here is derived from an EMBL/GenBank/DDBJ whole genome shotgun (WGS) entry which is preliminary data.</text>
</comment>
<name>A0AC61S2X7_9BACT</name>
<dbReference type="Proteomes" id="UP000305401">
    <property type="component" value="Unassembled WGS sequence"/>
</dbReference>
<evidence type="ECO:0000313" key="2">
    <source>
        <dbReference type="Proteomes" id="UP000305401"/>
    </source>
</evidence>
<dbReference type="EMBL" id="SSTG01000184">
    <property type="protein sequence ID" value="THG43434.1"/>
    <property type="molecule type" value="Genomic_DNA"/>
</dbReference>
<proteinExistence type="predicted"/>